<dbReference type="SUPFAM" id="SSF48726">
    <property type="entry name" value="Immunoglobulin"/>
    <property type="match status" value="1"/>
</dbReference>
<reference evidence="3 4" key="1">
    <citation type="journal article" date="2012" name="Arch. Virol.">
        <title>Comparative full-length sequence analysis of Marek's disease virus vaccine strain 814.</title>
        <authorList>
            <person name="Zhang F."/>
            <person name="Liu C.J."/>
            <person name="Zhang Y.P."/>
            <person name="Li Z.J."/>
            <person name="Liu A.L."/>
            <person name="Yan F.H."/>
            <person name="Cong F."/>
            <person name="Cheng Y."/>
        </authorList>
    </citation>
    <scope>NUCLEOTIDE SEQUENCE [LARGE SCALE GENOMIC DNA]</scope>
    <source>
        <strain evidence="3">814</strain>
    </source>
</reference>
<evidence type="ECO:0000256" key="1">
    <source>
        <dbReference type="SAM" id="Phobius"/>
    </source>
</evidence>
<keyword evidence="1" id="KW-0472">Membrane</keyword>
<evidence type="ECO:0000313" key="3">
    <source>
        <dbReference type="EMBL" id="AEV55068.1"/>
    </source>
</evidence>
<sequence>MNRYRYESIFFRYISSTRMILIICLLLGTGDMSAMGLKKDNSPIIPTLHPKGNENLRATLNEYKIPSPLFDTLDNSYETKHVIYTDNCSFAVLNPFGDPKYTLLSLLLMGRRKYDALVAWFVLGRACGRPIYLREYANCSTNEPFGTCKLKSLGWWDRRYAMTSYIDRDELKLIIAAPSRELSGLYTRLIIINGEPISSDILLTVKGTCSFSRRGIKDNKLCKPFSFFVNGTTRLLDMVRTGTPRAHEENVKQWLERNGGKHLPIVVETSMQQVSNLPRSFRDSYLKSPDDDKYNDVKMTSATTNNITTSVDGYTGLTNRPEDFEKAPYITKRPIISVEEASSQSPKISTEKKSRTQIIISLVVLCVMFCFIVIGSGIWILRKHRKTVMYDRRRPSRRAYSRL</sequence>
<name>G9CUK3_9ALPH</name>
<feature type="domain" description="Herpesvirus glycoprotein D/GG/GX" evidence="2">
    <location>
        <begin position="80"/>
        <end position="203"/>
    </location>
</feature>
<protein>
    <submittedName>
        <fullName evidence="3">US6</fullName>
    </submittedName>
</protein>
<keyword evidence="1" id="KW-1133">Transmembrane helix</keyword>
<dbReference type="Proteomes" id="UP000108473">
    <property type="component" value="Segment"/>
</dbReference>
<dbReference type="Pfam" id="PF01537">
    <property type="entry name" value="Herpes_glycop_D"/>
    <property type="match status" value="1"/>
</dbReference>
<dbReference type="GO" id="GO:0016020">
    <property type="term" value="C:membrane"/>
    <property type="evidence" value="ECO:0007669"/>
    <property type="project" value="InterPro"/>
</dbReference>
<dbReference type="Gene3D" id="2.70.230.10">
    <property type="match status" value="1"/>
</dbReference>
<dbReference type="InterPro" id="IPR002896">
    <property type="entry name" value="Herpes_glycop_dom"/>
</dbReference>
<proteinExistence type="predicted"/>
<dbReference type="InterPro" id="IPR036179">
    <property type="entry name" value="Ig-like_dom_sf"/>
</dbReference>
<feature type="transmembrane region" description="Helical" evidence="1">
    <location>
        <begin position="358"/>
        <end position="381"/>
    </location>
</feature>
<evidence type="ECO:0000259" key="2">
    <source>
        <dbReference type="Pfam" id="PF01537"/>
    </source>
</evidence>
<evidence type="ECO:0000313" key="4">
    <source>
        <dbReference type="Proteomes" id="UP000108473"/>
    </source>
</evidence>
<organism evidence="3 4">
    <name type="scientific">Gallid herpesvirus 2 strain 814</name>
    <dbReference type="NCBI Taxonomy" id="1123959"/>
    <lineage>
        <taxon>Viruses</taxon>
        <taxon>Duplodnaviria</taxon>
        <taxon>Heunggongvirae</taxon>
        <taxon>Peploviricota</taxon>
        <taxon>Herviviricetes</taxon>
        <taxon>Herpesvirales</taxon>
        <taxon>Orthoherpesviridae</taxon>
        <taxon>Alphaherpesvirinae</taxon>
        <taxon>Mardivirus</taxon>
        <taxon>Mardivirus gallidalpha2</taxon>
        <taxon>Gallid alphaherpesvirus 2</taxon>
    </lineage>
</organism>
<accession>G9CUK3</accession>
<keyword evidence="1" id="KW-0812">Transmembrane</keyword>
<gene>
    <name evidence="3" type="primary">US6</name>
</gene>
<dbReference type="EMBL" id="JF742597">
    <property type="protein sequence ID" value="AEV55068.1"/>
    <property type="molecule type" value="Genomic_DNA"/>
</dbReference>